<dbReference type="STRING" id="1387353.BSF38_01585"/>
<dbReference type="RefSeq" id="WP_076350678.1">
    <property type="nucleotide sequence ID" value="NZ_CP019082.1"/>
</dbReference>
<dbReference type="Proteomes" id="UP000186309">
    <property type="component" value="Chromosome"/>
</dbReference>
<protein>
    <submittedName>
        <fullName evidence="1">Uncharacterized protein</fullName>
    </submittedName>
</protein>
<gene>
    <name evidence="1" type="ORF">BSF38_01585</name>
</gene>
<name>A0A1U7CMH4_9BACT</name>
<sequence>MARCERGYLCVVCGEEVEELADSDLYLRYTLGEVDPELLHKLPERHIRCNPILAQFIVADEFPPVEVAGAFTKRLLDDEFVAAEEARVTSGYRRLHELTAQSVPIHEYPLTREGRADEGAE</sequence>
<proteinExistence type="predicted"/>
<evidence type="ECO:0000313" key="2">
    <source>
        <dbReference type="Proteomes" id="UP000186309"/>
    </source>
</evidence>
<dbReference type="OrthoDB" id="277094at2"/>
<accession>A0A1U7CMH4</accession>
<dbReference type="KEGG" id="pbor:BSF38_01585"/>
<dbReference type="EMBL" id="CP019082">
    <property type="protein sequence ID" value="APW60121.1"/>
    <property type="molecule type" value="Genomic_DNA"/>
</dbReference>
<dbReference type="AlphaFoldDB" id="A0A1U7CMH4"/>
<reference evidence="2" key="1">
    <citation type="submission" date="2016-12" db="EMBL/GenBank/DDBJ databases">
        <title>Comparative genomics of four Isosphaeraceae planctomycetes: a common pool of plasmids and glycoside hydrolase genes.</title>
        <authorList>
            <person name="Ivanova A."/>
        </authorList>
    </citation>
    <scope>NUCLEOTIDE SEQUENCE [LARGE SCALE GENOMIC DNA]</scope>
    <source>
        <strain evidence="2">PX4</strain>
    </source>
</reference>
<evidence type="ECO:0000313" key="1">
    <source>
        <dbReference type="EMBL" id="APW60121.1"/>
    </source>
</evidence>
<keyword evidence="2" id="KW-1185">Reference proteome</keyword>
<organism evidence="1 2">
    <name type="scientific">Paludisphaera borealis</name>
    <dbReference type="NCBI Taxonomy" id="1387353"/>
    <lineage>
        <taxon>Bacteria</taxon>
        <taxon>Pseudomonadati</taxon>
        <taxon>Planctomycetota</taxon>
        <taxon>Planctomycetia</taxon>
        <taxon>Isosphaerales</taxon>
        <taxon>Isosphaeraceae</taxon>
        <taxon>Paludisphaera</taxon>
    </lineage>
</organism>